<dbReference type="InterPro" id="IPR004045">
    <property type="entry name" value="Glutathione_S-Trfase_N"/>
</dbReference>
<keyword evidence="5" id="KW-1185">Reference proteome</keyword>
<dbReference type="FunFam" id="1.20.1050.10:FF:000007">
    <property type="entry name" value="Glutathione S-transferase 1-1"/>
    <property type="match status" value="1"/>
</dbReference>
<dbReference type="HOGENOM" id="CLU_011226_2_1_1"/>
<dbReference type="FunFam" id="3.40.30.10:FF:000034">
    <property type="entry name" value="glutathione S-transferase 1"/>
    <property type="match status" value="1"/>
</dbReference>
<dbReference type="STRING" id="7217.B3MBA5"/>
<reference evidence="4 5" key="1">
    <citation type="journal article" date="2007" name="Nature">
        <title>Evolution of genes and genomes on the Drosophila phylogeny.</title>
        <authorList>
            <consortium name="Drosophila 12 Genomes Consortium"/>
            <person name="Clark A.G."/>
            <person name="Eisen M.B."/>
            <person name="Smith D.R."/>
            <person name="Bergman C.M."/>
            <person name="Oliver B."/>
            <person name="Markow T.A."/>
            <person name="Kaufman T.C."/>
            <person name="Kellis M."/>
            <person name="Gelbart W."/>
            <person name="Iyer V.N."/>
            <person name="Pollard D.A."/>
            <person name="Sackton T.B."/>
            <person name="Larracuente A.M."/>
            <person name="Singh N.D."/>
            <person name="Abad J.P."/>
            <person name="Abt D.N."/>
            <person name="Adryan B."/>
            <person name="Aguade M."/>
            <person name="Akashi H."/>
            <person name="Anderson W.W."/>
            <person name="Aquadro C.F."/>
            <person name="Ardell D.H."/>
            <person name="Arguello R."/>
            <person name="Artieri C.G."/>
            <person name="Barbash D.A."/>
            <person name="Barker D."/>
            <person name="Barsanti P."/>
            <person name="Batterham P."/>
            <person name="Batzoglou S."/>
            <person name="Begun D."/>
            <person name="Bhutkar A."/>
            <person name="Blanco E."/>
            <person name="Bosak S.A."/>
            <person name="Bradley R.K."/>
            <person name="Brand A.D."/>
            <person name="Brent M.R."/>
            <person name="Brooks A.N."/>
            <person name="Brown R.H."/>
            <person name="Butlin R.K."/>
            <person name="Caggese C."/>
            <person name="Calvi B.R."/>
            <person name="Bernardo de Carvalho A."/>
            <person name="Caspi A."/>
            <person name="Castrezana S."/>
            <person name="Celniker S.E."/>
            <person name="Chang J.L."/>
            <person name="Chapple C."/>
            <person name="Chatterji S."/>
            <person name="Chinwalla A."/>
            <person name="Civetta A."/>
            <person name="Clifton S.W."/>
            <person name="Comeron J.M."/>
            <person name="Costello J.C."/>
            <person name="Coyne J.A."/>
            <person name="Daub J."/>
            <person name="David R.G."/>
            <person name="Delcher A.L."/>
            <person name="Delehaunty K."/>
            <person name="Do C.B."/>
            <person name="Ebling H."/>
            <person name="Edwards K."/>
            <person name="Eickbush T."/>
            <person name="Evans J.D."/>
            <person name="Filipski A."/>
            <person name="Findeiss S."/>
            <person name="Freyhult E."/>
            <person name="Fulton L."/>
            <person name="Fulton R."/>
            <person name="Garcia A.C."/>
            <person name="Gardiner A."/>
            <person name="Garfield D.A."/>
            <person name="Garvin B.E."/>
            <person name="Gibson G."/>
            <person name="Gilbert D."/>
            <person name="Gnerre S."/>
            <person name="Godfrey J."/>
            <person name="Good R."/>
            <person name="Gotea V."/>
            <person name="Gravely B."/>
            <person name="Greenberg A.J."/>
            <person name="Griffiths-Jones S."/>
            <person name="Gross S."/>
            <person name="Guigo R."/>
            <person name="Gustafson E.A."/>
            <person name="Haerty W."/>
            <person name="Hahn M.W."/>
            <person name="Halligan D.L."/>
            <person name="Halpern A.L."/>
            <person name="Halter G.M."/>
            <person name="Han M.V."/>
            <person name="Heger A."/>
            <person name="Hillier L."/>
            <person name="Hinrichs A.S."/>
            <person name="Holmes I."/>
            <person name="Hoskins R.A."/>
            <person name="Hubisz M.J."/>
            <person name="Hultmark D."/>
            <person name="Huntley M.A."/>
            <person name="Jaffe D.B."/>
            <person name="Jagadeeshan S."/>
            <person name="Jeck W.R."/>
            <person name="Johnson J."/>
            <person name="Jones C.D."/>
            <person name="Jordan W.C."/>
            <person name="Karpen G.H."/>
            <person name="Kataoka E."/>
            <person name="Keightley P.D."/>
            <person name="Kheradpour P."/>
            <person name="Kirkness E.F."/>
            <person name="Koerich L.B."/>
            <person name="Kristiansen K."/>
            <person name="Kudrna D."/>
            <person name="Kulathinal R.J."/>
            <person name="Kumar S."/>
            <person name="Kwok R."/>
            <person name="Lander E."/>
            <person name="Langley C.H."/>
            <person name="Lapoint R."/>
            <person name="Lazzaro B.P."/>
            <person name="Lee S.J."/>
            <person name="Levesque L."/>
            <person name="Li R."/>
            <person name="Lin C.F."/>
            <person name="Lin M.F."/>
            <person name="Lindblad-Toh K."/>
            <person name="Llopart A."/>
            <person name="Long M."/>
            <person name="Low L."/>
            <person name="Lozovsky E."/>
            <person name="Lu J."/>
            <person name="Luo M."/>
            <person name="Machado C.A."/>
            <person name="Makalowski W."/>
            <person name="Marzo M."/>
            <person name="Matsuda M."/>
            <person name="Matzkin L."/>
            <person name="McAllister B."/>
            <person name="McBride C.S."/>
            <person name="McKernan B."/>
            <person name="McKernan K."/>
            <person name="Mendez-Lago M."/>
            <person name="Minx P."/>
            <person name="Mollenhauer M.U."/>
            <person name="Montooth K."/>
            <person name="Mount S.M."/>
            <person name="Mu X."/>
            <person name="Myers E."/>
            <person name="Negre B."/>
            <person name="Newfeld S."/>
            <person name="Nielsen R."/>
            <person name="Noor M.A."/>
            <person name="O'Grady P."/>
            <person name="Pachter L."/>
            <person name="Papaceit M."/>
            <person name="Parisi M.J."/>
            <person name="Parisi M."/>
            <person name="Parts L."/>
            <person name="Pedersen J.S."/>
            <person name="Pesole G."/>
            <person name="Phillippy A.M."/>
            <person name="Ponting C.P."/>
            <person name="Pop M."/>
            <person name="Porcelli D."/>
            <person name="Powell J.R."/>
            <person name="Prohaska S."/>
            <person name="Pruitt K."/>
            <person name="Puig M."/>
            <person name="Quesneville H."/>
            <person name="Ram K.R."/>
            <person name="Rand D."/>
            <person name="Rasmussen M.D."/>
            <person name="Reed L.K."/>
            <person name="Reenan R."/>
            <person name="Reily A."/>
            <person name="Remington K.A."/>
            <person name="Rieger T.T."/>
            <person name="Ritchie M.G."/>
            <person name="Robin C."/>
            <person name="Rogers Y.H."/>
            <person name="Rohde C."/>
            <person name="Rozas J."/>
            <person name="Rubenfield M.J."/>
            <person name="Ruiz A."/>
            <person name="Russo S."/>
            <person name="Salzberg S.L."/>
            <person name="Sanchez-Gracia A."/>
            <person name="Saranga D.J."/>
            <person name="Sato H."/>
            <person name="Schaeffer S.W."/>
            <person name="Schatz M.C."/>
            <person name="Schlenke T."/>
            <person name="Schwartz R."/>
            <person name="Segarra C."/>
            <person name="Singh R.S."/>
            <person name="Sirot L."/>
            <person name="Sirota M."/>
            <person name="Sisneros N.B."/>
            <person name="Smith C.D."/>
            <person name="Smith T.F."/>
            <person name="Spieth J."/>
            <person name="Stage D.E."/>
            <person name="Stark A."/>
            <person name="Stephan W."/>
            <person name="Strausberg R.L."/>
            <person name="Strempel S."/>
            <person name="Sturgill D."/>
            <person name="Sutton G."/>
            <person name="Sutton G.G."/>
            <person name="Tao W."/>
            <person name="Teichmann S."/>
            <person name="Tobari Y.N."/>
            <person name="Tomimura Y."/>
            <person name="Tsolas J.M."/>
            <person name="Valente V.L."/>
            <person name="Venter E."/>
            <person name="Venter J.C."/>
            <person name="Vicario S."/>
            <person name="Vieira F.G."/>
            <person name="Vilella A.J."/>
            <person name="Villasante A."/>
            <person name="Walenz B."/>
            <person name="Wang J."/>
            <person name="Wasserman M."/>
            <person name="Watts T."/>
            <person name="Wilson D."/>
            <person name="Wilson R.K."/>
            <person name="Wing R.A."/>
            <person name="Wolfner M.F."/>
            <person name="Wong A."/>
            <person name="Wong G.K."/>
            <person name="Wu C.I."/>
            <person name="Wu G."/>
            <person name="Yamamoto D."/>
            <person name="Yang H.P."/>
            <person name="Yang S.P."/>
            <person name="Yorke J.A."/>
            <person name="Yoshida K."/>
            <person name="Zdobnov E."/>
            <person name="Zhang P."/>
            <person name="Zhang Y."/>
            <person name="Zimin A.V."/>
            <person name="Baldwin J."/>
            <person name="Abdouelleil A."/>
            <person name="Abdulkadir J."/>
            <person name="Abebe A."/>
            <person name="Abera B."/>
            <person name="Abreu J."/>
            <person name="Acer S.C."/>
            <person name="Aftuck L."/>
            <person name="Alexander A."/>
            <person name="An P."/>
            <person name="Anderson E."/>
            <person name="Anderson S."/>
            <person name="Arachi H."/>
            <person name="Azer M."/>
            <person name="Bachantsang P."/>
            <person name="Barry A."/>
            <person name="Bayul T."/>
            <person name="Berlin A."/>
            <person name="Bessette D."/>
            <person name="Bloom T."/>
            <person name="Blye J."/>
            <person name="Boguslavskiy L."/>
            <person name="Bonnet C."/>
            <person name="Boukhgalter B."/>
            <person name="Bourzgui I."/>
            <person name="Brown A."/>
            <person name="Cahill P."/>
            <person name="Channer S."/>
            <person name="Cheshatsang Y."/>
            <person name="Chuda L."/>
            <person name="Citroen M."/>
            <person name="Collymore A."/>
            <person name="Cooke P."/>
            <person name="Costello M."/>
            <person name="D'Aco K."/>
            <person name="Daza R."/>
            <person name="De Haan G."/>
            <person name="DeGray S."/>
            <person name="DeMaso C."/>
            <person name="Dhargay N."/>
            <person name="Dooley K."/>
            <person name="Dooley E."/>
            <person name="Doricent M."/>
            <person name="Dorje P."/>
            <person name="Dorjee K."/>
            <person name="Dupes A."/>
            <person name="Elong R."/>
            <person name="Falk J."/>
            <person name="Farina A."/>
            <person name="Faro S."/>
            <person name="Ferguson D."/>
            <person name="Fisher S."/>
            <person name="Foley C.D."/>
            <person name="Franke A."/>
            <person name="Friedrich D."/>
            <person name="Gadbois L."/>
            <person name="Gearin G."/>
            <person name="Gearin C.R."/>
            <person name="Giannoukos G."/>
            <person name="Goode T."/>
            <person name="Graham J."/>
            <person name="Grandbois E."/>
            <person name="Grewal S."/>
            <person name="Gyaltsen K."/>
            <person name="Hafez N."/>
            <person name="Hagos B."/>
            <person name="Hall J."/>
            <person name="Henson C."/>
            <person name="Hollinger A."/>
            <person name="Honan T."/>
            <person name="Huard M.D."/>
            <person name="Hughes L."/>
            <person name="Hurhula B."/>
            <person name="Husby M.E."/>
            <person name="Kamat A."/>
            <person name="Kanga B."/>
            <person name="Kashin S."/>
            <person name="Khazanovich D."/>
            <person name="Kisner P."/>
            <person name="Lance K."/>
            <person name="Lara M."/>
            <person name="Lee W."/>
            <person name="Lennon N."/>
            <person name="Letendre F."/>
            <person name="LeVine R."/>
            <person name="Lipovsky A."/>
            <person name="Liu X."/>
            <person name="Liu J."/>
            <person name="Liu S."/>
            <person name="Lokyitsang T."/>
            <person name="Lokyitsang Y."/>
            <person name="Lubonja R."/>
            <person name="Lui A."/>
            <person name="MacDonald P."/>
            <person name="Magnisalis V."/>
            <person name="Maru K."/>
            <person name="Matthews C."/>
            <person name="McCusker W."/>
            <person name="McDonough S."/>
            <person name="Mehta T."/>
            <person name="Meldrim J."/>
            <person name="Meneus L."/>
            <person name="Mihai O."/>
            <person name="Mihalev A."/>
            <person name="Mihova T."/>
            <person name="Mittelman R."/>
            <person name="Mlenga V."/>
            <person name="Montmayeur A."/>
            <person name="Mulrain L."/>
            <person name="Navidi A."/>
            <person name="Naylor J."/>
            <person name="Negash T."/>
            <person name="Nguyen T."/>
            <person name="Nguyen N."/>
            <person name="Nicol R."/>
            <person name="Norbu C."/>
            <person name="Norbu N."/>
            <person name="Novod N."/>
            <person name="O'Neill B."/>
            <person name="Osman S."/>
            <person name="Markiewicz E."/>
            <person name="Oyono O.L."/>
            <person name="Patti C."/>
            <person name="Phunkhang P."/>
            <person name="Pierre F."/>
            <person name="Priest M."/>
            <person name="Raghuraman S."/>
            <person name="Rege F."/>
            <person name="Reyes R."/>
            <person name="Rise C."/>
            <person name="Rogov P."/>
            <person name="Ross K."/>
            <person name="Ryan E."/>
            <person name="Settipalli S."/>
            <person name="Shea T."/>
            <person name="Sherpa N."/>
            <person name="Shi L."/>
            <person name="Shih D."/>
            <person name="Sparrow T."/>
            <person name="Spaulding J."/>
            <person name="Stalker J."/>
            <person name="Stange-Thomann N."/>
            <person name="Stavropoulos S."/>
            <person name="Stone C."/>
            <person name="Strader C."/>
            <person name="Tesfaye S."/>
            <person name="Thomson T."/>
            <person name="Thoulutsang Y."/>
            <person name="Thoulutsang D."/>
            <person name="Topham K."/>
            <person name="Topping I."/>
            <person name="Tsamla T."/>
            <person name="Vassiliev H."/>
            <person name="Vo A."/>
            <person name="Wangchuk T."/>
            <person name="Wangdi T."/>
            <person name="Weiand M."/>
            <person name="Wilkinson J."/>
            <person name="Wilson A."/>
            <person name="Yadav S."/>
            <person name="Young G."/>
            <person name="Yu Q."/>
            <person name="Zembek L."/>
            <person name="Zhong D."/>
            <person name="Zimmer A."/>
            <person name="Zwirko Z."/>
            <person name="Jaffe D.B."/>
            <person name="Alvarez P."/>
            <person name="Brockman W."/>
            <person name="Butler J."/>
            <person name="Chin C."/>
            <person name="Gnerre S."/>
            <person name="Grabherr M."/>
            <person name="Kleber M."/>
            <person name="Mauceli E."/>
            <person name="MacCallum I."/>
        </authorList>
    </citation>
    <scope>NUCLEOTIDE SEQUENCE [LARGE SCALE GENOMIC DNA]</scope>
    <source>
        <strain evidence="5">Tucson 14024-0371.13</strain>
    </source>
</reference>
<dbReference type="InterPro" id="IPR036249">
    <property type="entry name" value="Thioredoxin-like_sf"/>
</dbReference>
<dbReference type="PhylomeDB" id="B3MBA5"/>
<dbReference type="EMBL" id="CH902619">
    <property type="protein sequence ID" value="EDV36030.1"/>
    <property type="molecule type" value="Genomic_DNA"/>
</dbReference>
<feature type="domain" description="GST C-terminal" evidence="3">
    <location>
        <begin position="89"/>
        <end position="216"/>
    </location>
</feature>
<dbReference type="AlphaFoldDB" id="B3MBA5"/>
<name>B3MBA5_DROAN</name>
<dbReference type="InterPro" id="IPR010987">
    <property type="entry name" value="Glutathione-S-Trfase_C-like"/>
</dbReference>
<dbReference type="InterPro" id="IPR004046">
    <property type="entry name" value="GST_C"/>
</dbReference>
<dbReference type="PANTHER" id="PTHR43969:SF8">
    <property type="entry name" value="GLUTATHIONE S TRANSFERASE E13, ISOFORM A-RELATED"/>
    <property type="match status" value="1"/>
</dbReference>
<dbReference type="SUPFAM" id="SSF52833">
    <property type="entry name" value="Thioredoxin-like"/>
    <property type="match status" value="1"/>
</dbReference>
<feature type="domain" description="GST N-terminal" evidence="2">
    <location>
        <begin position="2"/>
        <end position="83"/>
    </location>
</feature>
<dbReference type="SUPFAM" id="SSF47616">
    <property type="entry name" value="GST C-terminal domain-like"/>
    <property type="match status" value="1"/>
</dbReference>
<dbReference type="InterPro" id="IPR040079">
    <property type="entry name" value="Glutathione_S-Trfase"/>
</dbReference>
<dbReference type="GeneID" id="6495027"/>
<dbReference type="GO" id="GO:0006749">
    <property type="term" value="P:glutathione metabolic process"/>
    <property type="evidence" value="ECO:0007669"/>
    <property type="project" value="TreeGrafter"/>
</dbReference>
<proteinExistence type="predicted"/>
<dbReference type="eggNOG" id="KOG0867">
    <property type="taxonomic scope" value="Eukaryota"/>
</dbReference>
<dbReference type="SFLD" id="SFLDG00358">
    <property type="entry name" value="Main_(cytGST)"/>
    <property type="match status" value="1"/>
</dbReference>
<dbReference type="PROSITE" id="PS50405">
    <property type="entry name" value="GST_CTER"/>
    <property type="match status" value="1"/>
</dbReference>
<dbReference type="Pfam" id="PF00043">
    <property type="entry name" value="GST_C"/>
    <property type="match status" value="1"/>
</dbReference>
<accession>B3MBA5</accession>
<evidence type="ECO:0008006" key="6">
    <source>
        <dbReference type="Google" id="ProtNLM"/>
    </source>
</evidence>
<dbReference type="OMA" id="SFVPWQD"/>
<dbReference type="SFLD" id="SFLDG01153">
    <property type="entry name" value="Main.4:_Theta-like"/>
    <property type="match status" value="1"/>
</dbReference>
<dbReference type="CDD" id="cd03177">
    <property type="entry name" value="GST_C_Delta_Epsilon"/>
    <property type="match status" value="1"/>
</dbReference>
<dbReference type="SFLD" id="SFLDS00019">
    <property type="entry name" value="Glutathione_Transferase_(cytos"/>
    <property type="match status" value="1"/>
</dbReference>
<dbReference type="FunCoup" id="B3MBA5">
    <property type="interactions" value="189"/>
</dbReference>
<gene>
    <name evidence="4" type="primary">Dana\GF12171</name>
    <name evidence="4" type="synonym">dana_GLEANR_12180</name>
    <name evidence="4" type="ORF">GF12171</name>
</gene>
<dbReference type="Gene3D" id="3.40.30.10">
    <property type="entry name" value="Glutaredoxin"/>
    <property type="match status" value="1"/>
</dbReference>
<sequence length="222" mass="25128">MGKLTLYGLDPSPPVRAVKLTLAALDVPYEYVNVNVLGKEQLSPEFLKKNPQHTVPTLEDDGQFIWDSHAIIAYLVSKYGKSDSLYPKDLLQRALVDQRLHFESGVLFANALRSISKAVIFLNQKSIPKERYDAIIEAYDFVETFLEGHDYIAGNQLTIGDFSLVSSVTSLAPFVAFDPVKYPRTDAWIKRLEQLPYYEEANGKGVKLFAEKVKEKSFTFEK</sequence>
<dbReference type="SMR" id="B3MBA5"/>
<dbReference type="KEGG" id="dan:6495027"/>
<evidence type="ECO:0000313" key="5">
    <source>
        <dbReference type="Proteomes" id="UP000007801"/>
    </source>
</evidence>
<dbReference type="GO" id="GO:0004364">
    <property type="term" value="F:glutathione transferase activity"/>
    <property type="evidence" value="ECO:0007669"/>
    <property type="project" value="TreeGrafter"/>
</dbReference>
<dbReference type="PANTHER" id="PTHR43969">
    <property type="entry name" value="GLUTATHIONE S TRANSFERASE D10, ISOFORM A-RELATED"/>
    <property type="match status" value="1"/>
</dbReference>
<dbReference type="CDD" id="cd03045">
    <property type="entry name" value="GST_N_Delta_Epsilon"/>
    <property type="match status" value="1"/>
</dbReference>
<protein>
    <recommendedName>
        <fullName evidence="6">Glutathione transferase</fullName>
    </recommendedName>
</protein>
<evidence type="ECO:0000259" key="2">
    <source>
        <dbReference type="PROSITE" id="PS50404"/>
    </source>
</evidence>
<dbReference type="PROSITE" id="PS50404">
    <property type="entry name" value="GST_NTER"/>
    <property type="match status" value="1"/>
</dbReference>
<evidence type="ECO:0000259" key="3">
    <source>
        <dbReference type="PROSITE" id="PS50405"/>
    </source>
</evidence>
<dbReference type="PROSITE" id="PS51354">
    <property type="entry name" value="GLUTAREDOXIN_2"/>
    <property type="match status" value="1"/>
</dbReference>
<organism evidence="4 5">
    <name type="scientific">Drosophila ananassae</name>
    <name type="common">Fruit fly</name>
    <dbReference type="NCBI Taxonomy" id="7217"/>
    <lineage>
        <taxon>Eukaryota</taxon>
        <taxon>Metazoa</taxon>
        <taxon>Ecdysozoa</taxon>
        <taxon>Arthropoda</taxon>
        <taxon>Hexapoda</taxon>
        <taxon>Insecta</taxon>
        <taxon>Pterygota</taxon>
        <taxon>Neoptera</taxon>
        <taxon>Endopterygota</taxon>
        <taxon>Diptera</taxon>
        <taxon>Brachycera</taxon>
        <taxon>Muscomorpha</taxon>
        <taxon>Ephydroidea</taxon>
        <taxon>Drosophilidae</taxon>
        <taxon>Drosophila</taxon>
        <taxon>Sophophora</taxon>
    </lineage>
</organism>
<evidence type="ECO:0000313" key="4">
    <source>
        <dbReference type="EMBL" id="EDV36030.1"/>
    </source>
</evidence>
<comment type="subunit">
    <text evidence="1">Homodimer.</text>
</comment>
<dbReference type="InParanoid" id="B3MBA5"/>
<dbReference type="OrthoDB" id="2309723at2759"/>
<dbReference type="InterPro" id="IPR036282">
    <property type="entry name" value="Glutathione-S-Trfase_C_sf"/>
</dbReference>
<evidence type="ECO:0000256" key="1">
    <source>
        <dbReference type="ARBA" id="ARBA00011738"/>
    </source>
</evidence>
<dbReference type="Gene3D" id="1.20.1050.10">
    <property type="match status" value="1"/>
</dbReference>
<dbReference type="Proteomes" id="UP000007801">
    <property type="component" value="Unassembled WGS sequence"/>
</dbReference>
<dbReference type="Pfam" id="PF13417">
    <property type="entry name" value="GST_N_3"/>
    <property type="match status" value="1"/>
</dbReference>